<dbReference type="EMBL" id="JACEIK010021009">
    <property type="protein sequence ID" value="MCE5166285.1"/>
    <property type="molecule type" value="Genomic_DNA"/>
</dbReference>
<dbReference type="Proteomes" id="UP000823775">
    <property type="component" value="Unassembled WGS sequence"/>
</dbReference>
<proteinExistence type="predicted"/>
<evidence type="ECO:0000313" key="1">
    <source>
        <dbReference type="EMBL" id="MCE5166285.1"/>
    </source>
</evidence>
<name>A0ABS8Y6L4_DATST</name>
<evidence type="ECO:0000313" key="2">
    <source>
        <dbReference type="Proteomes" id="UP000823775"/>
    </source>
</evidence>
<keyword evidence="2" id="KW-1185">Reference proteome</keyword>
<organism evidence="1 2">
    <name type="scientific">Datura stramonium</name>
    <name type="common">Jimsonweed</name>
    <name type="synonym">Common thornapple</name>
    <dbReference type="NCBI Taxonomy" id="4076"/>
    <lineage>
        <taxon>Eukaryota</taxon>
        <taxon>Viridiplantae</taxon>
        <taxon>Streptophyta</taxon>
        <taxon>Embryophyta</taxon>
        <taxon>Tracheophyta</taxon>
        <taxon>Spermatophyta</taxon>
        <taxon>Magnoliopsida</taxon>
        <taxon>eudicotyledons</taxon>
        <taxon>Gunneridae</taxon>
        <taxon>Pentapetalae</taxon>
        <taxon>asterids</taxon>
        <taxon>lamiids</taxon>
        <taxon>Solanales</taxon>
        <taxon>Solanaceae</taxon>
        <taxon>Solanoideae</taxon>
        <taxon>Datureae</taxon>
        <taxon>Datura</taxon>
    </lineage>
</organism>
<protein>
    <submittedName>
        <fullName evidence="1">Uncharacterized protein</fullName>
    </submittedName>
</protein>
<reference evidence="1 2" key="1">
    <citation type="journal article" date="2021" name="BMC Genomics">
        <title>Datura genome reveals duplications of psychoactive alkaloid biosynthetic genes and high mutation rate following tissue culture.</title>
        <authorList>
            <person name="Rajewski A."/>
            <person name="Carter-House D."/>
            <person name="Stajich J."/>
            <person name="Litt A."/>
        </authorList>
    </citation>
    <scope>NUCLEOTIDE SEQUENCE [LARGE SCALE GENOMIC DNA]</scope>
    <source>
        <strain evidence="1">AR-01</strain>
    </source>
</reference>
<accession>A0ABS8Y6L4</accession>
<comment type="caution">
    <text evidence="1">The sequence shown here is derived from an EMBL/GenBank/DDBJ whole genome shotgun (WGS) entry which is preliminary data.</text>
</comment>
<gene>
    <name evidence="1" type="ORF">HAX54_016949</name>
</gene>
<sequence length="146" mass="16763">MKAIDSTRHNHTMFLMQRNSQSTNFTIRFLQPVMQILYFPLQKHPRSGFFGEAPVARYFAAISSALRRSSPHLASIIALFSSADLWSRAILFFIFSMYSAFFFNNCSCSPTRCVMLNKTRTSSQKKIVEVPHFLCPIYIIIYNSGS</sequence>